<comment type="catalytic activity">
    <reaction evidence="17">
        <text>N-acetylneuraminate(in) + H(+)(in) = N-acetylneuraminate(out) + H(+)(out)</text>
        <dbReference type="Rhea" id="RHEA:28987"/>
        <dbReference type="ChEBI" id="CHEBI:15378"/>
        <dbReference type="ChEBI" id="CHEBI:35418"/>
    </reaction>
    <physiologicalReaction direction="right-to-left" evidence="17">
        <dbReference type="Rhea" id="RHEA:28989"/>
    </physiologicalReaction>
</comment>
<keyword evidence="12" id="KW-0325">Glycoprotein</keyword>
<proteinExistence type="predicted"/>
<evidence type="ECO:0000256" key="16">
    <source>
        <dbReference type="ARBA" id="ARBA00050554"/>
    </source>
</evidence>
<keyword evidence="28" id="KW-1185">Reference proteome</keyword>
<evidence type="ECO:0000256" key="22">
    <source>
        <dbReference type="ARBA" id="ARBA00069713"/>
    </source>
</evidence>
<organism evidence="27 28">
    <name type="scientific">Nezara viridula</name>
    <name type="common">Southern green stink bug</name>
    <name type="synonym">Cimex viridulus</name>
    <dbReference type="NCBI Taxonomy" id="85310"/>
    <lineage>
        <taxon>Eukaryota</taxon>
        <taxon>Metazoa</taxon>
        <taxon>Ecdysozoa</taxon>
        <taxon>Arthropoda</taxon>
        <taxon>Hexapoda</taxon>
        <taxon>Insecta</taxon>
        <taxon>Pterygota</taxon>
        <taxon>Neoptera</taxon>
        <taxon>Paraneoptera</taxon>
        <taxon>Hemiptera</taxon>
        <taxon>Heteroptera</taxon>
        <taxon>Panheteroptera</taxon>
        <taxon>Pentatomomorpha</taxon>
        <taxon>Pentatomoidea</taxon>
        <taxon>Pentatomidae</taxon>
        <taxon>Pentatominae</taxon>
        <taxon>Nezara</taxon>
    </lineage>
</organism>
<sequence length="511" mass="56419">MWRTICRRWELENEESGPLIERTGEALWRPRQYKGCRASEVKSIPQRYVFGFMGFLGVANAYIMRACLSIAIVRMVKPVVHDETLGSSESICPYQEETSHHNTTISSGDGYDWNESTQSLVLAAFYYGYIVTHIPGGLLAQRYGGKHTMGFGIFSTALFTLLTPWVASMGAVPLIVLRVLMGLGEGTTFPALSTLLSQWAPPLERAKLGSLVFAGVQIGTVLASAISGFILQYFHWPAVFYVWGGVGMVWFLLWCLLCYNDPSSHPFISEKEKEYLSKTIGATERDKDVGGTPWIAILKSPAVWSLTIAEMGHDWGLYTMVTDLPKYMNDVMHFNISQNGVLSALPYLVMWLVSILLGYMADKIQQRKIIGITNLRKILATIGAIGPAVGVILASYAGCDKTLVAVLFTIGMGFMGFCYASLRVNSLDLSPNFSGTIMAIVNGLGSISGMVAPVLLGALTPNKSLLEWRVVFWIMFGILNGTNVLFIMFGSGEVQPWNEPKEKEDTKLDEM</sequence>
<dbReference type="AlphaFoldDB" id="A0A9P0E1A9"/>
<keyword evidence="11 26" id="KW-0472">Membrane</keyword>
<evidence type="ECO:0000256" key="4">
    <source>
        <dbReference type="ARBA" id="ARBA00004656"/>
    </source>
</evidence>
<feature type="transmembrane region" description="Helical" evidence="26">
    <location>
        <begin position="240"/>
        <end position="259"/>
    </location>
</feature>
<comment type="catalytic activity">
    <reaction evidence="16">
        <text>L-aspartate(out) = L-aspartate(in)</text>
        <dbReference type="Rhea" id="RHEA:66332"/>
        <dbReference type="ChEBI" id="CHEBI:29991"/>
    </reaction>
    <physiologicalReaction direction="left-to-right" evidence="16">
        <dbReference type="Rhea" id="RHEA:66333"/>
    </physiologicalReaction>
</comment>
<feature type="transmembrane region" description="Helical" evidence="26">
    <location>
        <begin position="379"/>
        <end position="397"/>
    </location>
</feature>
<dbReference type="PANTHER" id="PTHR11662:SF415">
    <property type="entry name" value="AT30085P-RELATED"/>
    <property type="match status" value="1"/>
</dbReference>
<feature type="transmembrane region" description="Helical" evidence="26">
    <location>
        <begin position="470"/>
        <end position="489"/>
    </location>
</feature>
<keyword evidence="5" id="KW-0813">Transport</keyword>
<evidence type="ECO:0000256" key="3">
    <source>
        <dbReference type="ARBA" id="ARBA00004638"/>
    </source>
</evidence>
<comment type="function">
    <text evidence="21">Receptor for CM101, a polysaccharide produced by group B Streptococcus with antipathoangiogenic properties.</text>
</comment>
<feature type="transmembrane region" description="Helical" evidence="26">
    <location>
        <begin position="48"/>
        <end position="73"/>
    </location>
</feature>
<dbReference type="InterPro" id="IPR050382">
    <property type="entry name" value="MFS_Na/Anion_cotransporter"/>
</dbReference>
<evidence type="ECO:0000313" key="28">
    <source>
        <dbReference type="Proteomes" id="UP001152798"/>
    </source>
</evidence>
<keyword evidence="14" id="KW-0968">Cytoplasmic vesicle</keyword>
<keyword evidence="6" id="KW-1003">Cell membrane</keyword>
<dbReference type="GO" id="GO:0006820">
    <property type="term" value="P:monoatomic anion transport"/>
    <property type="evidence" value="ECO:0007669"/>
    <property type="project" value="TreeGrafter"/>
</dbReference>
<dbReference type="OrthoDB" id="2985014at2759"/>
<feature type="transmembrane region" description="Helical" evidence="26">
    <location>
        <begin position="403"/>
        <end position="422"/>
    </location>
</feature>
<dbReference type="GO" id="GO:0016323">
    <property type="term" value="C:basolateral plasma membrane"/>
    <property type="evidence" value="ECO:0007669"/>
    <property type="project" value="UniProtKB-SubCell"/>
</dbReference>
<keyword evidence="9 26" id="KW-1133">Transmembrane helix</keyword>
<evidence type="ECO:0000313" key="27">
    <source>
        <dbReference type="EMBL" id="CAH1389105.1"/>
    </source>
</evidence>
<comment type="catalytic activity">
    <reaction evidence="18">
        <text>N-acetyl-L-aspartyl-L-glutamate(out) = N-acetyl-L-aspartyl-L-glutamate(in)</text>
        <dbReference type="Rhea" id="RHEA:72599"/>
        <dbReference type="ChEBI" id="CHEBI:76931"/>
    </reaction>
    <physiologicalReaction direction="left-to-right" evidence="18">
        <dbReference type="Rhea" id="RHEA:72600"/>
    </physiologicalReaction>
</comment>
<dbReference type="FunFam" id="1.20.1250.20:FF:000003">
    <property type="entry name" value="Solute carrier family 17 member 3"/>
    <property type="match status" value="1"/>
</dbReference>
<feature type="transmembrane region" description="Helical" evidence="26">
    <location>
        <begin position="434"/>
        <end position="458"/>
    </location>
</feature>
<gene>
    <name evidence="27" type="ORF">NEZAVI_LOCUS566</name>
</gene>
<evidence type="ECO:0000256" key="18">
    <source>
        <dbReference type="ARBA" id="ARBA00051403"/>
    </source>
</evidence>
<evidence type="ECO:0000256" key="2">
    <source>
        <dbReference type="ARBA" id="ARBA00004554"/>
    </source>
</evidence>
<keyword evidence="8" id="KW-0769">Symport</keyword>
<feature type="transmembrane region" description="Helical" evidence="26">
    <location>
        <begin position="208"/>
        <end position="234"/>
    </location>
</feature>
<feature type="transmembrane region" description="Helical" evidence="26">
    <location>
        <begin position="120"/>
        <end position="139"/>
    </location>
</feature>
<comment type="catalytic activity">
    <reaction evidence="19">
        <text>L-glutamate(out) = L-glutamate(in)</text>
        <dbReference type="Rhea" id="RHEA:66336"/>
        <dbReference type="ChEBI" id="CHEBI:29985"/>
    </reaction>
    <physiologicalReaction direction="left-to-right" evidence="19">
        <dbReference type="Rhea" id="RHEA:66337"/>
    </physiologicalReaction>
</comment>
<dbReference type="InterPro" id="IPR011701">
    <property type="entry name" value="MFS"/>
</dbReference>
<dbReference type="GO" id="GO:0015293">
    <property type="term" value="F:symporter activity"/>
    <property type="evidence" value="ECO:0007669"/>
    <property type="project" value="UniProtKB-KW"/>
</dbReference>
<accession>A0A9P0E1A9</accession>
<keyword evidence="10" id="KW-0770">Synapse</keyword>
<keyword evidence="13" id="KW-0458">Lysosome</keyword>
<dbReference type="Gene3D" id="1.20.1250.20">
    <property type="entry name" value="MFS general substrate transporter like domains"/>
    <property type="match status" value="2"/>
</dbReference>
<evidence type="ECO:0000256" key="6">
    <source>
        <dbReference type="ARBA" id="ARBA00022475"/>
    </source>
</evidence>
<name>A0A9P0E1A9_NEZVI</name>
<dbReference type="FunFam" id="1.20.1250.20:FF:000067">
    <property type="entry name" value="sialin isoform X2"/>
    <property type="match status" value="1"/>
</dbReference>
<protein>
    <recommendedName>
        <fullName evidence="22">Sialin</fullName>
    </recommendedName>
    <alternativeName>
        <fullName evidence="25">H(+)/nitrate cotransporter</fullName>
    </alternativeName>
    <alternativeName>
        <fullName evidence="23">H(+)/sialic acid cotransporter</fullName>
    </alternativeName>
    <alternativeName>
        <fullName evidence="24">Vesicular excitatory amino acid transporter</fullName>
    </alternativeName>
</protein>
<feature type="transmembrane region" description="Helical" evidence="26">
    <location>
        <begin position="341"/>
        <end position="359"/>
    </location>
</feature>
<dbReference type="PROSITE" id="PS00217">
    <property type="entry name" value="SUGAR_TRANSPORT_2"/>
    <property type="match status" value="1"/>
</dbReference>
<evidence type="ECO:0000256" key="1">
    <source>
        <dbReference type="ARBA" id="ARBA00004432"/>
    </source>
</evidence>
<evidence type="ECO:0000256" key="9">
    <source>
        <dbReference type="ARBA" id="ARBA00022989"/>
    </source>
</evidence>
<evidence type="ECO:0000256" key="23">
    <source>
        <dbReference type="ARBA" id="ARBA00080244"/>
    </source>
</evidence>
<comment type="subcellular location">
    <subcellularLocation>
        <location evidence="2">Basolateral cell membrane</location>
        <topology evidence="2">Multi-pass membrane protein</topology>
    </subcellularLocation>
    <subcellularLocation>
        <location evidence="3">Cytoplasmic vesicle</location>
        <location evidence="3">Secretory vesicle membrane</location>
        <topology evidence="3">Multi-pass membrane protein</topology>
    </subcellularLocation>
    <subcellularLocation>
        <location evidence="1">Cytoplasmic vesicle</location>
        <location evidence="1">Secretory vesicle</location>
        <location evidence="1">Synaptic vesicle membrane</location>
    </subcellularLocation>
    <subcellularLocation>
        <location evidence="4">Lysosome membrane</location>
    </subcellularLocation>
</comment>
<evidence type="ECO:0000256" key="7">
    <source>
        <dbReference type="ARBA" id="ARBA00022692"/>
    </source>
</evidence>
<evidence type="ECO:0000256" key="5">
    <source>
        <dbReference type="ARBA" id="ARBA00022448"/>
    </source>
</evidence>
<evidence type="ECO:0000256" key="13">
    <source>
        <dbReference type="ARBA" id="ARBA00023228"/>
    </source>
</evidence>
<feature type="transmembrane region" description="Helical" evidence="26">
    <location>
        <begin position="175"/>
        <end position="196"/>
    </location>
</feature>
<dbReference type="InterPro" id="IPR005829">
    <property type="entry name" value="Sugar_transporter_CS"/>
</dbReference>
<evidence type="ECO:0000256" key="20">
    <source>
        <dbReference type="ARBA" id="ARBA00051612"/>
    </source>
</evidence>
<evidence type="ECO:0000256" key="25">
    <source>
        <dbReference type="ARBA" id="ARBA00081925"/>
    </source>
</evidence>
<dbReference type="InterPro" id="IPR036259">
    <property type="entry name" value="MFS_trans_sf"/>
</dbReference>
<dbReference type="GO" id="GO:0046942">
    <property type="term" value="P:carboxylic acid transport"/>
    <property type="evidence" value="ECO:0007669"/>
    <property type="project" value="UniProtKB-ARBA"/>
</dbReference>
<evidence type="ECO:0000256" key="24">
    <source>
        <dbReference type="ARBA" id="ARBA00081195"/>
    </source>
</evidence>
<dbReference type="GO" id="GO:0005765">
    <property type="term" value="C:lysosomal membrane"/>
    <property type="evidence" value="ECO:0007669"/>
    <property type="project" value="UniProtKB-SubCell"/>
</dbReference>
<evidence type="ECO:0000256" key="15">
    <source>
        <dbReference type="ARBA" id="ARBA00050101"/>
    </source>
</evidence>
<reference evidence="27" key="1">
    <citation type="submission" date="2022-01" db="EMBL/GenBank/DDBJ databases">
        <authorList>
            <person name="King R."/>
        </authorList>
    </citation>
    <scope>NUCLEOTIDE SEQUENCE</scope>
</reference>
<keyword evidence="7 26" id="KW-0812">Transmembrane</keyword>
<dbReference type="Pfam" id="PF07690">
    <property type="entry name" value="MFS_1"/>
    <property type="match status" value="1"/>
</dbReference>
<comment type="catalytic activity">
    <reaction evidence="20">
        <text>D-glucuronate(out) + H(+)(out) = D-glucuronate(in) + H(+)(in)</text>
        <dbReference type="Rhea" id="RHEA:72591"/>
        <dbReference type="ChEBI" id="CHEBI:15378"/>
        <dbReference type="ChEBI" id="CHEBI:58720"/>
    </reaction>
    <physiologicalReaction direction="left-to-right" evidence="20">
        <dbReference type="Rhea" id="RHEA:72592"/>
    </physiologicalReaction>
</comment>
<dbReference type="SUPFAM" id="SSF103473">
    <property type="entry name" value="MFS general substrate transporter"/>
    <property type="match status" value="1"/>
</dbReference>
<evidence type="ECO:0000256" key="19">
    <source>
        <dbReference type="ARBA" id="ARBA00051447"/>
    </source>
</evidence>
<evidence type="ECO:0000256" key="8">
    <source>
        <dbReference type="ARBA" id="ARBA00022847"/>
    </source>
</evidence>
<dbReference type="GO" id="GO:0030672">
    <property type="term" value="C:synaptic vesicle membrane"/>
    <property type="evidence" value="ECO:0007669"/>
    <property type="project" value="UniProtKB-SubCell"/>
</dbReference>
<dbReference type="Proteomes" id="UP001152798">
    <property type="component" value="Chromosome 1"/>
</dbReference>
<dbReference type="PANTHER" id="PTHR11662">
    <property type="entry name" value="SOLUTE CARRIER FAMILY 17"/>
    <property type="match status" value="1"/>
</dbReference>
<comment type="catalytic activity">
    <reaction evidence="15">
        <text>2 nitrate(out) + H(+)(out) = 2 nitrate(in) + H(+)(in)</text>
        <dbReference type="Rhea" id="RHEA:71539"/>
        <dbReference type="ChEBI" id="CHEBI:15378"/>
        <dbReference type="ChEBI" id="CHEBI:17632"/>
    </reaction>
    <physiologicalReaction direction="left-to-right" evidence="15">
        <dbReference type="Rhea" id="RHEA:71540"/>
    </physiologicalReaction>
</comment>
<evidence type="ECO:0000256" key="17">
    <source>
        <dbReference type="ARBA" id="ARBA00050625"/>
    </source>
</evidence>
<evidence type="ECO:0000256" key="12">
    <source>
        <dbReference type="ARBA" id="ARBA00023180"/>
    </source>
</evidence>
<dbReference type="EMBL" id="OV725077">
    <property type="protein sequence ID" value="CAH1389105.1"/>
    <property type="molecule type" value="Genomic_DNA"/>
</dbReference>
<evidence type="ECO:0000256" key="11">
    <source>
        <dbReference type="ARBA" id="ARBA00023136"/>
    </source>
</evidence>
<feature type="transmembrane region" description="Helical" evidence="26">
    <location>
        <begin position="151"/>
        <end position="169"/>
    </location>
</feature>
<dbReference type="CDD" id="cd17318">
    <property type="entry name" value="MFS_SLC17"/>
    <property type="match status" value="1"/>
</dbReference>
<evidence type="ECO:0000256" key="21">
    <source>
        <dbReference type="ARBA" id="ARBA00056891"/>
    </source>
</evidence>
<evidence type="ECO:0000256" key="26">
    <source>
        <dbReference type="SAM" id="Phobius"/>
    </source>
</evidence>
<evidence type="ECO:0000256" key="14">
    <source>
        <dbReference type="ARBA" id="ARBA00023329"/>
    </source>
</evidence>
<evidence type="ECO:0000256" key="10">
    <source>
        <dbReference type="ARBA" id="ARBA00023018"/>
    </source>
</evidence>